<proteinExistence type="predicted"/>
<dbReference type="AlphaFoldDB" id="A0A1M5A669"/>
<dbReference type="OrthoDB" id="9766256at2"/>
<dbReference type="STRING" id="1121884.SAMN02745131_02156"/>
<dbReference type="RefSeq" id="WP_072835340.1">
    <property type="nucleotide sequence ID" value="NZ_FQUU01000008.1"/>
</dbReference>
<dbReference type="InterPro" id="IPR024302">
    <property type="entry name" value="SusD-like"/>
</dbReference>
<evidence type="ECO:0000313" key="2">
    <source>
        <dbReference type="Proteomes" id="UP000184048"/>
    </source>
</evidence>
<dbReference type="PROSITE" id="PS51257">
    <property type="entry name" value="PROKAR_LIPOPROTEIN"/>
    <property type="match status" value="1"/>
</dbReference>
<dbReference type="InterPro" id="IPR041662">
    <property type="entry name" value="SusD-like_2"/>
</dbReference>
<accession>A0A1M5A669</accession>
<sequence length="654" mass="72743">MKHIVRKSILLIMPALIFSACKKITEINTNPVAANKDQVQVEYFIDNSIIHAQMNPDASERTFVLYWVPAGHQISDADGATFSWADYNDGWISAYYNNQSGALNYINSAIDVAKQQIAAGSNKNYTNNLMQVARIWRAYLLSEMSDNFGPMPIEAFQGVNPDFKDVKNVYYFILDELKDATSKLDLSISSLPSDVSNEDPAYGFNFTKWQAYGNSLRLRLAMRLSEVDAAKAKAEFEDAAQGNLLINANQIFQVQEKSGWDDLSGMYSRCWYQLPEAVTFNNLVVNLGSVTSQQQIPSVIKDVPSQATAIANIKPADYAGQYYPVQLTTKTNNPFAPYWLDGLPNTIDPRAYQIFYMPGNSSDASFPGGTCGAVTSNTIGKVKDASGTVIKTIDGKYTWNPTPDGNWGVKGDWHNKLFQAQDIGASTGMSPTLKNQFRTQNAKRVFFGAWETYFLLAEGAVRGWTTPVDGQTAYETGIAKSFEYWDVSSYLGTYLASTEYNRVGTSVSWSHTTEPGDSHVMNYVDGITGTPGTATIAYPVNNLYKNGTVRNDQLTKIITQKFIAQTPWLPLETWNDHRRLGLPFFENVVLEGPIQTLPELNTGNLMTSKVQFFPQRMKYPSGLKNSNVNGYNQAVDALGGPDEVLTPLWWAKKQ</sequence>
<dbReference type="Gene3D" id="1.25.40.390">
    <property type="match status" value="2"/>
</dbReference>
<keyword evidence="1" id="KW-0449">Lipoprotein</keyword>
<gene>
    <name evidence="1" type="ORF">SAMN02745131_02156</name>
</gene>
<dbReference type="EMBL" id="FQUU01000008">
    <property type="protein sequence ID" value="SHF25829.1"/>
    <property type="molecule type" value="Genomic_DNA"/>
</dbReference>
<reference evidence="1 2" key="1">
    <citation type="submission" date="2016-11" db="EMBL/GenBank/DDBJ databases">
        <authorList>
            <person name="Jaros S."/>
            <person name="Januszkiewicz K."/>
            <person name="Wedrychowicz H."/>
        </authorList>
    </citation>
    <scope>NUCLEOTIDE SEQUENCE [LARGE SCALE GENOMIC DNA]</scope>
    <source>
        <strain evidence="1 2">DSM 18119</strain>
    </source>
</reference>
<dbReference type="InterPro" id="IPR011990">
    <property type="entry name" value="TPR-like_helical_dom_sf"/>
</dbReference>
<dbReference type="SUPFAM" id="SSF48452">
    <property type="entry name" value="TPR-like"/>
    <property type="match status" value="1"/>
</dbReference>
<dbReference type="Proteomes" id="UP000184048">
    <property type="component" value="Unassembled WGS sequence"/>
</dbReference>
<name>A0A1M5A669_9BACT</name>
<evidence type="ECO:0000313" key="1">
    <source>
        <dbReference type="EMBL" id="SHF25829.1"/>
    </source>
</evidence>
<protein>
    <submittedName>
        <fullName evidence="1">Susd and RagB outer membrane lipoprotein</fullName>
    </submittedName>
</protein>
<organism evidence="1 2">
    <name type="scientific">Flavisolibacter ginsengisoli DSM 18119</name>
    <dbReference type="NCBI Taxonomy" id="1121884"/>
    <lineage>
        <taxon>Bacteria</taxon>
        <taxon>Pseudomonadati</taxon>
        <taxon>Bacteroidota</taxon>
        <taxon>Chitinophagia</taxon>
        <taxon>Chitinophagales</taxon>
        <taxon>Chitinophagaceae</taxon>
        <taxon>Flavisolibacter</taxon>
    </lineage>
</organism>
<dbReference type="Pfam" id="PF12771">
    <property type="entry name" value="SusD-like_2"/>
    <property type="match status" value="1"/>
</dbReference>
<dbReference type="Pfam" id="PF12741">
    <property type="entry name" value="SusD-like"/>
    <property type="match status" value="1"/>
</dbReference>
<keyword evidence="2" id="KW-1185">Reference proteome</keyword>